<keyword evidence="1" id="KW-0732">Signal</keyword>
<organism evidence="2 3">
    <name type="scientific">Rhodopirellula maiorica SM1</name>
    <dbReference type="NCBI Taxonomy" id="1265738"/>
    <lineage>
        <taxon>Bacteria</taxon>
        <taxon>Pseudomonadati</taxon>
        <taxon>Planctomycetota</taxon>
        <taxon>Planctomycetia</taxon>
        <taxon>Pirellulales</taxon>
        <taxon>Pirellulaceae</taxon>
        <taxon>Novipirellula</taxon>
    </lineage>
</organism>
<reference evidence="2 3" key="1">
    <citation type="journal article" date="2013" name="Mar. Genomics">
        <title>Expression of sulfatases in Rhodopirellula baltica and the diversity of sulfatases in the genus Rhodopirellula.</title>
        <authorList>
            <person name="Wegner C.E."/>
            <person name="Richter-Heitmann T."/>
            <person name="Klindworth A."/>
            <person name="Klockow C."/>
            <person name="Richter M."/>
            <person name="Achstetter T."/>
            <person name="Glockner F.O."/>
            <person name="Harder J."/>
        </authorList>
    </citation>
    <scope>NUCLEOTIDE SEQUENCE [LARGE SCALE GENOMIC DNA]</scope>
    <source>
        <strain evidence="2 3">SM1</strain>
    </source>
</reference>
<dbReference type="PATRIC" id="fig|1265738.3.peg.2833"/>
<evidence type="ECO:0000313" key="3">
    <source>
        <dbReference type="Proteomes" id="UP000011991"/>
    </source>
</evidence>
<dbReference type="AlphaFoldDB" id="M5RXY5"/>
<name>M5RXY5_9BACT</name>
<feature type="chain" id="PRO_5004070927" description="Secreted protein" evidence="1">
    <location>
        <begin position="17"/>
        <end position="49"/>
    </location>
</feature>
<dbReference type="EMBL" id="ANOG01000400">
    <property type="protein sequence ID" value="EMI20252.1"/>
    <property type="molecule type" value="Genomic_DNA"/>
</dbReference>
<protein>
    <recommendedName>
        <fullName evidence="4">Secreted protein</fullName>
    </recommendedName>
</protein>
<gene>
    <name evidence="2" type="ORF">RMSM_02828</name>
</gene>
<proteinExistence type="predicted"/>
<keyword evidence="3" id="KW-1185">Reference proteome</keyword>
<evidence type="ECO:0008006" key="4">
    <source>
        <dbReference type="Google" id="ProtNLM"/>
    </source>
</evidence>
<evidence type="ECO:0000256" key="1">
    <source>
        <dbReference type="SAM" id="SignalP"/>
    </source>
</evidence>
<comment type="caution">
    <text evidence="2">The sequence shown here is derived from an EMBL/GenBank/DDBJ whole genome shotgun (WGS) entry which is preliminary data.</text>
</comment>
<evidence type="ECO:0000313" key="2">
    <source>
        <dbReference type="EMBL" id="EMI20252.1"/>
    </source>
</evidence>
<sequence>MIAVVFRLVMASFFNAGEAVLDALFYSTSLPKATISKRIQAKKALSMGR</sequence>
<feature type="signal peptide" evidence="1">
    <location>
        <begin position="1"/>
        <end position="16"/>
    </location>
</feature>
<accession>M5RXY5</accession>
<dbReference type="Proteomes" id="UP000011991">
    <property type="component" value="Unassembled WGS sequence"/>
</dbReference>